<comment type="caution">
    <text evidence="1">The sequence shown here is derived from an EMBL/GenBank/DDBJ whole genome shotgun (WGS) entry which is preliminary data.</text>
</comment>
<protein>
    <submittedName>
        <fullName evidence="1">Uncharacterized protein</fullName>
    </submittedName>
</protein>
<evidence type="ECO:0000313" key="2">
    <source>
        <dbReference type="Proteomes" id="UP001057402"/>
    </source>
</evidence>
<organism evidence="1 2">
    <name type="scientific">Melastoma candidum</name>
    <dbReference type="NCBI Taxonomy" id="119954"/>
    <lineage>
        <taxon>Eukaryota</taxon>
        <taxon>Viridiplantae</taxon>
        <taxon>Streptophyta</taxon>
        <taxon>Embryophyta</taxon>
        <taxon>Tracheophyta</taxon>
        <taxon>Spermatophyta</taxon>
        <taxon>Magnoliopsida</taxon>
        <taxon>eudicotyledons</taxon>
        <taxon>Gunneridae</taxon>
        <taxon>Pentapetalae</taxon>
        <taxon>rosids</taxon>
        <taxon>malvids</taxon>
        <taxon>Myrtales</taxon>
        <taxon>Melastomataceae</taxon>
        <taxon>Melastomatoideae</taxon>
        <taxon>Melastomateae</taxon>
        <taxon>Melastoma</taxon>
    </lineage>
</organism>
<dbReference type="EMBL" id="CM042885">
    <property type="protein sequence ID" value="KAI4364948.1"/>
    <property type="molecule type" value="Genomic_DNA"/>
</dbReference>
<proteinExistence type="predicted"/>
<keyword evidence="2" id="KW-1185">Reference proteome</keyword>
<evidence type="ECO:0000313" key="1">
    <source>
        <dbReference type="EMBL" id="KAI4364948.1"/>
    </source>
</evidence>
<gene>
    <name evidence="1" type="ORF">MLD38_020979</name>
</gene>
<name>A0ACB9QE51_9MYRT</name>
<dbReference type="Proteomes" id="UP001057402">
    <property type="component" value="Chromosome 6"/>
</dbReference>
<accession>A0ACB9QE51</accession>
<reference evidence="2" key="1">
    <citation type="journal article" date="2023" name="Front. Plant Sci.">
        <title>Chromosomal-level genome assembly of Melastoma candidum provides insights into trichome evolution.</title>
        <authorList>
            <person name="Zhong Y."/>
            <person name="Wu W."/>
            <person name="Sun C."/>
            <person name="Zou P."/>
            <person name="Liu Y."/>
            <person name="Dai S."/>
            <person name="Zhou R."/>
        </authorList>
    </citation>
    <scope>NUCLEOTIDE SEQUENCE [LARGE SCALE GENOMIC DNA]</scope>
</reference>
<sequence length="108" mass="11730">MAATPSASIACALLLVLLISGGANVARCSRLGTAQKDHWLIHGDEEIAPSDGDQKYAFSGCARSTCRDGHKGYVCVTDDTRPCFHSYWECEDACVPFIIPPTLDRKKQ</sequence>